<proteinExistence type="predicted"/>
<dbReference type="InterPro" id="IPR035971">
    <property type="entry name" value="CBD_sf"/>
</dbReference>
<sequence length="169" mass="18116">MRALSVTLTGISLGVSSAASGLWEQCRSANGTEIACVERLVCVPDVEYYGLCYNEVVEESGQCGGLNWNVSCVNGTTCTRQNEGWATCELTIEDLNPAAEWQQCDPEDSGNACADDLICVNDTDYHGLCVKEEVELWGQCGGSGWTTNCEIGSSCEAKTATYSQCIPDI</sequence>
<dbReference type="AlphaFoldDB" id="A0AAD9G975"/>
<dbReference type="EMBL" id="JASMQC010000026">
    <property type="protein sequence ID" value="KAK1934126.1"/>
    <property type="molecule type" value="Genomic_DNA"/>
</dbReference>
<feature type="chain" id="PRO_5042217260" evidence="2">
    <location>
        <begin position="19"/>
        <end position="169"/>
    </location>
</feature>
<dbReference type="SUPFAM" id="SSF57180">
    <property type="entry name" value="Cellulose-binding domain"/>
    <property type="match status" value="1"/>
</dbReference>
<name>A0AAD9G975_9STRA</name>
<dbReference type="InterPro" id="IPR000254">
    <property type="entry name" value="CBD"/>
</dbReference>
<dbReference type="SMART" id="SM00236">
    <property type="entry name" value="fCBD"/>
    <property type="match status" value="3"/>
</dbReference>
<keyword evidence="5" id="KW-1185">Reference proteome</keyword>
<gene>
    <name evidence="4" type="ORF">P3T76_011329</name>
</gene>
<feature type="signal peptide" evidence="2">
    <location>
        <begin position="1"/>
        <end position="18"/>
    </location>
</feature>
<evidence type="ECO:0000313" key="5">
    <source>
        <dbReference type="Proteomes" id="UP001259832"/>
    </source>
</evidence>
<accession>A0AAD9G975</accession>
<dbReference type="GO" id="GO:0005975">
    <property type="term" value="P:carbohydrate metabolic process"/>
    <property type="evidence" value="ECO:0007669"/>
    <property type="project" value="InterPro"/>
</dbReference>
<comment type="caution">
    <text evidence="4">The sequence shown here is derived from an EMBL/GenBank/DDBJ whole genome shotgun (WGS) entry which is preliminary data.</text>
</comment>
<dbReference type="PROSITE" id="PS51164">
    <property type="entry name" value="CBM1_2"/>
    <property type="match status" value="1"/>
</dbReference>
<evidence type="ECO:0000256" key="2">
    <source>
        <dbReference type="SAM" id="SignalP"/>
    </source>
</evidence>
<protein>
    <submittedName>
        <fullName evidence="4">Polysaccharide-binding protein</fullName>
    </submittedName>
</protein>
<feature type="domain" description="CBM1" evidence="3">
    <location>
        <begin position="132"/>
        <end position="166"/>
    </location>
</feature>
<evidence type="ECO:0000256" key="1">
    <source>
        <dbReference type="ARBA" id="ARBA00022729"/>
    </source>
</evidence>
<reference evidence="4" key="1">
    <citation type="submission" date="2023-08" db="EMBL/GenBank/DDBJ databases">
        <title>Reference Genome Resource for the Citrus Pathogen Phytophthora citrophthora.</title>
        <authorList>
            <person name="Moller H."/>
            <person name="Coetzee B."/>
            <person name="Rose L.J."/>
            <person name="Van Niekerk J.M."/>
        </authorList>
    </citation>
    <scope>NUCLEOTIDE SEQUENCE</scope>
    <source>
        <strain evidence="4">STE-U-9442</strain>
    </source>
</reference>
<dbReference type="Proteomes" id="UP001259832">
    <property type="component" value="Unassembled WGS sequence"/>
</dbReference>
<keyword evidence="1 2" id="KW-0732">Signal</keyword>
<dbReference type="GO" id="GO:0030248">
    <property type="term" value="F:cellulose binding"/>
    <property type="evidence" value="ECO:0007669"/>
    <property type="project" value="InterPro"/>
</dbReference>
<organism evidence="4 5">
    <name type="scientific">Phytophthora citrophthora</name>
    <dbReference type="NCBI Taxonomy" id="4793"/>
    <lineage>
        <taxon>Eukaryota</taxon>
        <taxon>Sar</taxon>
        <taxon>Stramenopiles</taxon>
        <taxon>Oomycota</taxon>
        <taxon>Peronosporomycetes</taxon>
        <taxon>Peronosporales</taxon>
        <taxon>Peronosporaceae</taxon>
        <taxon>Phytophthora</taxon>
    </lineage>
</organism>
<dbReference type="GO" id="GO:0005576">
    <property type="term" value="C:extracellular region"/>
    <property type="evidence" value="ECO:0007669"/>
    <property type="project" value="InterPro"/>
</dbReference>
<evidence type="ECO:0000259" key="3">
    <source>
        <dbReference type="PROSITE" id="PS51164"/>
    </source>
</evidence>
<evidence type="ECO:0000313" key="4">
    <source>
        <dbReference type="EMBL" id="KAK1934126.1"/>
    </source>
</evidence>